<evidence type="ECO:0000256" key="6">
    <source>
        <dbReference type="SAM" id="MobiDB-lite"/>
    </source>
</evidence>
<keyword evidence="9" id="KW-1185">Reference proteome</keyword>
<evidence type="ECO:0000256" key="3">
    <source>
        <dbReference type="ARBA" id="ARBA00022777"/>
    </source>
</evidence>
<gene>
    <name evidence="8" type="ORF">M407DRAFT_24406</name>
</gene>
<dbReference type="EMBL" id="KN823026">
    <property type="protein sequence ID" value="KIO26320.1"/>
    <property type="molecule type" value="Genomic_DNA"/>
</dbReference>
<dbReference type="GO" id="GO:0005524">
    <property type="term" value="F:ATP binding"/>
    <property type="evidence" value="ECO:0007669"/>
    <property type="project" value="UniProtKB-KW"/>
</dbReference>
<dbReference type="InterPro" id="IPR008271">
    <property type="entry name" value="Ser/Thr_kinase_AS"/>
</dbReference>
<reference evidence="8 9" key="1">
    <citation type="submission" date="2014-04" db="EMBL/GenBank/DDBJ databases">
        <authorList>
            <consortium name="DOE Joint Genome Institute"/>
            <person name="Kuo A."/>
            <person name="Girlanda M."/>
            <person name="Perotto S."/>
            <person name="Kohler A."/>
            <person name="Nagy L.G."/>
            <person name="Floudas D."/>
            <person name="Copeland A."/>
            <person name="Barry K.W."/>
            <person name="Cichocki N."/>
            <person name="Veneault-Fourrey C."/>
            <person name="LaButti K."/>
            <person name="Lindquist E.A."/>
            <person name="Lipzen A."/>
            <person name="Lundell T."/>
            <person name="Morin E."/>
            <person name="Murat C."/>
            <person name="Sun H."/>
            <person name="Tunlid A."/>
            <person name="Henrissat B."/>
            <person name="Grigoriev I.V."/>
            <person name="Hibbett D.S."/>
            <person name="Martin F."/>
            <person name="Nordberg H.P."/>
            <person name="Cantor M.N."/>
            <person name="Hua S.X."/>
        </authorList>
    </citation>
    <scope>NUCLEOTIDE SEQUENCE [LARGE SCALE GENOMIC DNA]</scope>
    <source>
        <strain evidence="8 9">MUT 4182</strain>
    </source>
</reference>
<reference evidence="9" key="2">
    <citation type="submission" date="2015-01" db="EMBL/GenBank/DDBJ databases">
        <title>Evolutionary Origins and Diversification of the Mycorrhizal Mutualists.</title>
        <authorList>
            <consortium name="DOE Joint Genome Institute"/>
            <consortium name="Mycorrhizal Genomics Consortium"/>
            <person name="Kohler A."/>
            <person name="Kuo A."/>
            <person name="Nagy L.G."/>
            <person name="Floudas D."/>
            <person name="Copeland A."/>
            <person name="Barry K.W."/>
            <person name="Cichocki N."/>
            <person name="Veneault-Fourrey C."/>
            <person name="LaButti K."/>
            <person name="Lindquist E.A."/>
            <person name="Lipzen A."/>
            <person name="Lundell T."/>
            <person name="Morin E."/>
            <person name="Murat C."/>
            <person name="Riley R."/>
            <person name="Ohm R."/>
            <person name="Sun H."/>
            <person name="Tunlid A."/>
            <person name="Henrissat B."/>
            <person name="Grigoriev I.V."/>
            <person name="Hibbett D.S."/>
            <person name="Martin F."/>
        </authorList>
    </citation>
    <scope>NUCLEOTIDE SEQUENCE [LARGE SCALE GENOMIC DNA]</scope>
    <source>
        <strain evidence="9">MUT 4182</strain>
    </source>
</reference>
<comment type="similarity">
    <text evidence="5">Belongs to the protein kinase superfamily. Ser/Thr protein kinase family. GCN2 subfamily.</text>
</comment>
<dbReference type="HOGENOM" id="CLU_1972099_0_0_1"/>
<evidence type="ECO:0000256" key="4">
    <source>
        <dbReference type="ARBA" id="ARBA00022840"/>
    </source>
</evidence>
<protein>
    <recommendedName>
        <fullName evidence="7">Protein kinase domain-containing protein</fullName>
    </recommendedName>
</protein>
<dbReference type="AlphaFoldDB" id="A0A0C3Q8V6"/>
<keyword evidence="4" id="KW-0067">ATP-binding</keyword>
<proteinExistence type="inferred from homology"/>
<dbReference type="GO" id="GO:0005737">
    <property type="term" value="C:cytoplasm"/>
    <property type="evidence" value="ECO:0007669"/>
    <property type="project" value="TreeGrafter"/>
</dbReference>
<evidence type="ECO:0000256" key="2">
    <source>
        <dbReference type="ARBA" id="ARBA00022741"/>
    </source>
</evidence>
<dbReference type="InterPro" id="IPR011009">
    <property type="entry name" value="Kinase-like_dom_sf"/>
</dbReference>
<evidence type="ECO:0000256" key="1">
    <source>
        <dbReference type="ARBA" id="ARBA00022679"/>
    </source>
</evidence>
<evidence type="ECO:0000313" key="9">
    <source>
        <dbReference type="Proteomes" id="UP000054248"/>
    </source>
</evidence>
<keyword evidence="1" id="KW-0808">Transferase</keyword>
<dbReference type="InterPro" id="IPR050339">
    <property type="entry name" value="CC_SR_Kinase"/>
</dbReference>
<dbReference type="Pfam" id="PF00069">
    <property type="entry name" value="Pkinase"/>
    <property type="match status" value="1"/>
</dbReference>
<accession>A0A0C3Q8V6</accession>
<dbReference type="Proteomes" id="UP000054248">
    <property type="component" value="Unassembled WGS sequence"/>
</dbReference>
<keyword evidence="2" id="KW-0547">Nucleotide-binding</keyword>
<dbReference type="PANTHER" id="PTHR11042">
    <property type="entry name" value="EUKARYOTIC TRANSLATION INITIATION FACTOR 2-ALPHA KINASE EIF2-ALPHA KINASE -RELATED"/>
    <property type="match status" value="1"/>
</dbReference>
<dbReference type="PROSITE" id="PS00108">
    <property type="entry name" value="PROTEIN_KINASE_ST"/>
    <property type="match status" value="1"/>
</dbReference>
<dbReference type="SUPFAM" id="SSF56112">
    <property type="entry name" value="Protein kinase-like (PK-like)"/>
    <property type="match status" value="1"/>
</dbReference>
<dbReference type="PROSITE" id="PS50011">
    <property type="entry name" value="PROTEIN_KINASE_DOM"/>
    <property type="match status" value="1"/>
</dbReference>
<evidence type="ECO:0000259" key="7">
    <source>
        <dbReference type="PROSITE" id="PS50011"/>
    </source>
</evidence>
<keyword evidence="3" id="KW-0418">Kinase</keyword>
<dbReference type="InterPro" id="IPR000719">
    <property type="entry name" value="Prot_kinase_dom"/>
</dbReference>
<sequence>MKGGNLFDFVMRNRKSQNQRDLSDFAPRVAKELLSGLKHIHSDNLVHRDLKPKNVFLAEDVLDLARDSLKIIISDFGIARLPGEKRTETGMALIVWFTLARPPKPGAATPERNESAALGPTRGFEYY</sequence>
<dbReference type="GO" id="GO:0005634">
    <property type="term" value="C:nucleus"/>
    <property type="evidence" value="ECO:0007669"/>
    <property type="project" value="TreeGrafter"/>
</dbReference>
<organism evidence="8 9">
    <name type="scientific">Tulasnella calospora MUT 4182</name>
    <dbReference type="NCBI Taxonomy" id="1051891"/>
    <lineage>
        <taxon>Eukaryota</taxon>
        <taxon>Fungi</taxon>
        <taxon>Dikarya</taxon>
        <taxon>Basidiomycota</taxon>
        <taxon>Agaricomycotina</taxon>
        <taxon>Agaricomycetes</taxon>
        <taxon>Cantharellales</taxon>
        <taxon>Tulasnellaceae</taxon>
        <taxon>Tulasnella</taxon>
    </lineage>
</organism>
<evidence type="ECO:0000313" key="8">
    <source>
        <dbReference type="EMBL" id="KIO26320.1"/>
    </source>
</evidence>
<dbReference type="Gene3D" id="1.10.510.10">
    <property type="entry name" value="Transferase(Phosphotransferase) domain 1"/>
    <property type="match status" value="1"/>
</dbReference>
<evidence type="ECO:0000256" key="5">
    <source>
        <dbReference type="ARBA" id="ARBA00037982"/>
    </source>
</evidence>
<dbReference type="STRING" id="1051891.A0A0C3Q8V6"/>
<feature type="region of interest" description="Disordered" evidence="6">
    <location>
        <begin position="103"/>
        <end position="127"/>
    </location>
</feature>
<dbReference type="OrthoDB" id="4062651at2759"/>
<dbReference type="GO" id="GO:0004672">
    <property type="term" value="F:protein kinase activity"/>
    <property type="evidence" value="ECO:0007669"/>
    <property type="project" value="InterPro"/>
</dbReference>
<name>A0A0C3Q8V6_9AGAM</name>
<feature type="domain" description="Protein kinase" evidence="7">
    <location>
        <begin position="1"/>
        <end position="127"/>
    </location>
</feature>